<feature type="domain" description="FAD-binding" evidence="2">
    <location>
        <begin position="9"/>
        <end position="349"/>
    </location>
</feature>
<dbReference type="GO" id="GO:0008688">
    <property type="term" value="F:3-(3-hydroxyphenyl)propionate hydroxylase activity"/>
    <property type="evidence" value="ECO:0007669"/>
    <property type="project" value="UniProtKB-EC"/>
</dbReference>
<dbReference type="EMBL" id="JAPWIJ010000014">
    <property type="protein sequence ID" value="MCZ4521755.1"/>
    <property type="molecule type" value="Genomic_DNA"/>
</dbReference>
<dbReference type="PRINTS" id="PR00420">
    <property type="entry name" value="RNGMNOXGNASE"/>
</dbReference>
<evidence type="ECO:0000256" key="1">
    <source>
        <dbReference type="ARBA" id="ARBA00023002"/>
    </source>
</evidence>
<protein>
    <submittedName>
        <fullName evidence="3">Bifunctional 3-(3-hydroxy-phenyl)propionate/3-hydroxycinnamic acid hydroxylase</fullName>
        <ecNumber evidence="3">1.14.13.127</ecNumber>
    </submittedName>
</protein>
<keyword evidence="4" id="KW-1185">Reference proteome</keyword>
<dbReference type="Gene3D" id="3.30.70.2450">
    <property type="match status" value="1"/>
</dbReference>
<dbReference type="Proteomes" id="UP001081071">
    <property type="component" value="Unassembled WGS sequence"/>
</dbReference>
<organism evidence="3 4">
    <name type="scientific">Rhodococcus ruber</name>
    <dbReference type="NCBI Taxonomy" id="1830"/>
    <lineage>
        <taxon>Bacteria</taxon>
        <taxon>Bacillati</taxon>
        <taxon>Actinomycetota</taxon>
        <taxon>Actinomycetes</taxon>
        <taxon>Mycobacteriales</taxon>
        <taxon>Nocardiaceae</taxon>
        <taxon>Rhodococcus</taxon>
    </lineage>
</organism>
<evidence type="ECO:0000259" key="2">
    <source>
        <dbReference type="Pfam" id="PF01494"/>
    </source>
</evidence>
<accession>A0ABT4MN50</accession>
<name>A0ABT4MN50_9NOCA</name>
<dbReference type="InterPro" id="IPR036188">
    <property type="entry name" value="FAD/NAD-bd_sf"/>
</dbReference>
<evidence type="ECO:0000313" key="3">
    <source>
        <dbReference type="EMBL" id="MCZ4521755.1"/>
    </source>
</evidence>
<sequence length="515" mass="56564">MSQSDAIRRCDVAVVGYGPVGKVLSGYLARAGHSVVVIEKHPEVFPLPRAGHLDHEIMRILQGLGCADALTEVTTVARRYELLAPDHSLVAELPRTWSAPSGWDASYHFYQPDLELALDRHVREQGVTVLPSTTAVEIDEAADGISVVVTAENGARDIIDAQYLVGADGSNSFVRETAMPGWEDLGFKADWLVIDVAIPDPAQRPDIPDTAQVLDPERPHHMALLNDEVVRWEFMLLPGDDRGRIQNPATVWKLLSSWVTPETATILRNVVYTFRSGVAQHWRKGRVVLAGDAAHLMPPFLGQGMCSGIRDAATLSWTLDRVLRGASTRDLLDTYQIARAPHVTQYIRESVRIGRIVCETDPSQAEKNRAMLAAAPETAPFEPFLGPAVTVSDKSGILSLQPLLTDEDGRTIRLDDITTPGFTLLTDDCAAADFDTTTLTALRTLGVTVADLHEIAVRNELDPGDPTRLTEWLRDHDAVAVIVRPDFYVFGVVGEWSQLDSVLDNLEEQLCVAQR</sequence>
<dbReference type="NCBIfam" id="NF004829">
    <property type="entry name" value="PRK06183.1-3"/>
    <property type="match status" value="1"/>
</dbReference>
<comment type="caution">
    <text evidence="3">The sequence shown here is derived from an EMBL/GenBank/DDBJ whole genome shotgun (WGS) entry which is preliminary data.</text>
</comment>
<dbReference type="InterPro" id="IPR050631">
    <property type="entry name" value="PheA/TfdB_FAD_monoxygenase"/>
</dbReference>
<dbReference type="Pfam" id="PF01494">
    <property type="entry name" value="FAD_binding_3"/>
    <property type="match status" value="1"/>
</dbReference>
<dbReference type="InterPro" id="IPR002938">
    <property type="entry name" value="FAD-bd"/>
</dbReference>
<gene>
    <name evidence="3" type="ORF">O4220_24820</name>
</gene>
<dbReference type="PANTHER" id="PTHR43476:SF3">
    <property type="entry name" value="FAD-BINDING MONOOXYGENASE"/>
    <property type="match status" value="1"/>
</dbReference>
<reference evidence="3" key="1">
    <citation type="submission" date="2022-12" db="EMBL/GenBank/DDBJ databases">
        <authorList>
            <person name="Krivoruchko A.V."/>
            <person name="Elkin A."/>
        </authorList>
    </citation>
    <scope>NUCLEOTIDE SEQUENCE</scope>
    <source>
        <strain evidence="3">IEGM 1391</strain>
    </source>
</reference>
<dbReference type="PANTHER" id="PTHR43476">
    <property type="entry name" value="3-(3-HYDROXY-PHENYL)PROPIONATE/3-HYDROXYCINNAMIC ACID HYDROXYLASE"/>
    <property type="match status" value="1"/>
</dbReference>
<evidence type="ECO:0000313" key="4">
    <source>
        <dbReference type="Proteomes" id="UP001081071"/>
    </source>
</evidence>
<dbReference type="Gene3D" id="3.50.50.60">
    <property type="entry name" value="FAD/NAD(P)-binding domain"/>
    <property type="match status" value="1"/>
</dbReference>
<dbReference type="RefSeq" id="WP_269608218.1">
    <property type="nucleotide sequence ID" value="NZ_JAPWIJ010000014.1"/>
</dbReference>
<proteinExistence type="predicted"/>
<dbReference type="EC" id="1.14.13.127" evidence="3"/>
<dbReference type="SUPFAM" id="SSF51905">
    <property type="entry name" value="FAD/NAD(P)-binding domain"/>
    <property type="match status" value="1"/>
</dbReference>
<keyword evidence="1 3" id="KW-0560">Oxidoreductase</keyword>